<dbReference type="PATRIC" id="fig|1173020.3.peg.7264"/>
<dbReference type="OrthoDB" id="425592at2"/>
<dbReference type="EMBL" id="CP003601">
    <property type="protein sequence ID" value="AFY97163.1"/>
    <property type="molecule type" value="Genomic_DNA"/>
</dbReference>
<dbReference type="AlphaFoldDB" id="K9UR51"/>
<gene>
    <name evidence="1" type="ORF">Cha6605_6340</name>
</gene>
<dbReference type="HOGENOM" id="CLU_343135_0_0_3"/>
<keyword evidence="1" id="KW-0614">Plasmid</keyword>
<evidence type="ECO:0000313" key="2">
    <source>
        <dbReference type="Proteomes" id="UP000010366"/>
    </source>
</evidence>
<geneLocation type="plasmid" evidence="1 2">
    <name>pCHA6605.01</name>
</geneLocation>
<evidence type="ECO:0000313" key="1">
    <source>
        <dbReference type="EMBL" id="AFY97163.1"/>
    </source>
</evidence>
<accession>K9UR51</accession>
<keyword evidence="2" id="KW-1185">Reference proteome</keyword>
<reference evidence="1 2" key="1">
    <citation type="submission" date="2012-05" db="EMBL/GenBank/DDBJ databases">
        <title>Noncontiguous Finished plasmid 1 of genome of Chamaesiphon sp. PCC 6605.</title>
        <authorList>
            <consortium name="US DOE Joint Genome Institute"/>
            <person name="Gugger M."/>
            <person name="Coursin T."/>
            <person name="Rippka R."/>
            <person name="Tandeau De Marsac N."/>
            <person name="Huntemann M."/>
            <person name="Wei C.-L."/>
            <person name="Han J."/>
            <person name="Detter J.C."/>
            <person name="Han C."/>
            <person name="Tapia R."/>
            <person name="Chen A."/>
            <person name="Kyrpides N."/>
            <person name="Mavromatis K."/>
            <person name="Markowitz V."/>
            <person name="Szeto E."/>
            <person name="Ivanova N."/>
            <person name="Pagani I."/>
            <person name="Pati A."/>
            <person name="Goodwin L."/>
            <person name="Nordberg H.P."/>
            <person name="Cantor M.N."/>
            <person name="Hua S.X."/>
            <person name="Woyke T."/>
            <person name="Kerfeld C.A."/>
        </authorList>
    </citation>
    <scope>NUCLEOTIDE SEQUENCE [LARGE SCALE GENOMIC DNA]</scope>
    <source>
        <strain evidence="2">ATCC 27169 / PCC 6605</strain>
        <plasmid evidence="2">Plasmid pCHA6605.01</plasmid>
    </source>
</reference>
<name>K9UR51_CHAP6</name>
<dbReference type="Proteomes" id="UP000010366">
    <property type="component" value="Plasmid pCHA6605.01"/>
</dbReference>
<protein>
    <submittedName>
        <fullName evidence="1">Uncharacterized protein</fullName>
    </submittedName>
</protein>
<sequence>MIFPPHLLQLTKLFHIGFNFITADNIPEPNWRTNRKYPLNKGEFLKLYSDNLSLLGVSFGDKTRYAMLDIDIDSPYHPQNDPQAYARLLSTLEQIELVCPVPIRSSHSGGIHLYYFFPRPVSTFRIAALIRVTLINAKFPIKNGQIEIFPNTKAYSSDKSKPSYYKAHRLPLQPDSGACLLDQWGDELICAANLTDEGKLGMFLAEADRSAAANDIQWIESKFEWAYNLFKKQIAKYQHHSSKYSEVAQEWKENLELSFDIGWTDYHQTNELLPLFICYGIVFEGLEDKQELFNWVHQKIIATRGYQEYCRHQHEIERKIWDWVNGTIDNQYYVKYCGFPPRCGITPHQLVARLNPHKSQINLHNQTVAQAALERIKAAVAAILELPAQVSGRIDAIKTKAKELFGISVSTHTLNKHRAVWHPTRYQPDPISEIQAVVNETLLVCDKSEIDLDYLAGADPNPTAPASFAIAPPLDRPEPISHQQIESIECERLEENQIAQIQAQPESDRTPSIYEAFITELTPLLDLGFFPVPEVAISPDLQTSSHSYHENLSTSSSDFLNSESPLESILQRRISANEPKLESESESELEFVSTYSGSHIEPLETVSATKAHRSVVEIAQDLRANILAIDDELLREFLDHPQCEAIELTIELANKLVAARTREPIQAVVADLTRCQKIDLWRVLGVEERAAVEALMAPPTPVSPDRAIENKEPMLTKGAVVRTLTGLIGVVQHVFQSVTKPFVVHHAEIGRTILYGIEDLRLAN</sequence>
<proteinExistence type="predicted"/>
<organism evidence="1 2">
    <name type="scientific">Chamaesiphon minutus (strain ATCC 27169 / PCC 6605)</name>
    <dbReference type="NCBI Taxonomy" id="1173020"/>
    <lineage>
        <taxon>Bacteria</taxon>
        <taxon>Bacillati</taxon>
        <taxon>Cyanobacteriota</taxon>
        <taxon>Cyanophyceae</taxon>
        <taxon>Gomontiellales</taxon>
        <taxon>Chamaesiphonaceae</taxon>
        <taxon>Chamaesiphon</taxon>
    </lineage>
</organism>
<dbReference type="eggNOG" id="ENOG502Z84V">
    <property type="taxonomic scope" value="Bacteria"/>
</dbReference>
<dbReference type="RefSeq" id="WP_015329047.1">
    <property type="nucleotide sequence ID" value="NC_020053.1"/>
</dbReference>
<dbReference type="KEGG" id="cmp:Cha6605_6340"/>